<keyword evidence="1" id="KW-0732">Signal</keyword>
<reference evidence="2" key="1">
    <citation type="submission" date="2022-10" db="EMBL/GenBank/DDBJ databases">
        <title>The complete genomes of actinobacterial strains from the NBC collection.</title>
        <authorList>
            <person name="Joergensen T.S."/>
            <person name="Alvarez Arevalo M."/>
            <person name="Sterndorff E.B."/>
            <person name="Faurdal D."/>
            <person name="Vuksanovic O."/>
            <person name="Mourched A.-S."/>
            <person name="Charusanti P."/>
            <person name="Shaw S."/>
            <person name="Blin K."/>
            <person name="Weber T."/>
        </authorList>
    </citation>
    <scope>NUCLEOTIDE SEQUENCE</scope>
    <source>
        <strain evidence="2">NBC_00049</strain>
    </source>
</reference>
<evidence type="ECO:0000256" key="1">
    <source>
        <dbReference type="SAM" id="SignalP"/>
    </source>
</evidence>
<gene>
    <name evidence="2" type="ORF">OG327_31725</name>
</gene>
<evidence type="ECO:0008006" key="3">
    <source>
        <dbReference type="Google" id="ProtNLM"/>
    </source>
</evidence>
<dbReference type="PROSITE" id="PS51257">
    <property type="entry name" value="PROKAR_LIPOPROTEIN"/>
    <property type="match status" value="1"/>
</dbReference>
<dbReference type="AlphaFoldDB" id="A0AAU2K0F3"/>
<protein>
    <recommendedName>
        <fullName evidence="3">Secreted protein</fullName>
    </recommendedName>
</protein>
<accession>A0AAU2K0F3</accession>
<evidence type="ECO:0000313" key="2">
    <source>
        <dbReference type="EMBL" id="WTU77532.1"/>
    </source>
</evidence>
<feature type="signal peptide" evidence="1">
    <location>
        <begin position="1"/>
        <end position="26"/>
    </location>
</feature>
<organism evidence="2">
    <name type="scientific">Streptomyces sp. NBC_00049</name>
    <dbReference type="NCBI Taxonomy" id="2903617"/>
    <lineage>
        <taxon>Bacteria</taxon>
        <taxon>Bacillati</taxon>
        <taxon>Actinomycetota</taxon>
        <taxon>Actinomycetes</taxon>
        <taxon>Kitasatosporales</taxon>
        <taxon>Streptomycetaceae</taxon>
        <taxon>Streptomyces</taxon>
    </lineage>
</organism>
<proteinExistence type="predicted"/>
<dbReference type="EMBL" id="CP108264">
    <property type="protein sequence ID" value="WTU77532.1"/>
    <property type="molecule type" value="Genomic_DNA"/>
</dbReference>
<name>A0AAU2K0F3_9ACTN</name>
<sequence length="230" mass="23535">MRMRTIATGLTVAMSFAISGCSGSTAAGSTSPLGELSGKPKVGPSASSTLLPSSVLAGRLLAEADLGQDYTRKPEKAARHDDVTVIGCPALEQLGGDAATGGSLDFPNKAKAAFLYSDNTGSEISEELYSDTAPKLTDGTKRIFDAMTGCPIYQVVVGSKPIKITTQKLAAPALGDQAWSQLLTFTAGGQDSIVKQTAVRTGAILLIVSGSPALVDSHVEKALAKAHPAS</sequence>
<feature type="chain" id="PRO_5043849792" description="Secreted protein" evidence="1">
    <location>
        <begin position="27"/>
        <end position="230"/>
    </location>
</feature>